<accession>A0AAU9RPC1</accession>
<dbReference type="Proteomes" id="UP000836841">
    <property type="component" value="Chromosome 2"/>
</dbReference>
<evidence type="ECO:0000313" key="2">
    <source>
        <dbReference type="Proteomes" id="UP000836841"/>
    </source>
</evidence>
<proteinExistence type="predicted"/>
<keyword evidence="2" id="KW-1185">Reference proteome</keyword>
<organism evidence="1 2">
    <name type="scientific">Thlaspi arvense</name>
    <name type="common">Field penny-cress</name>
    <dbReference type="NCBI Taxonomy" id="13288"/>
    <lineage>
        <taxon>Eukaryota</taxon>
        <taxon>Viridiplantae</taxon>
        <taxon>Streptophyta</taxon>
        <taxon>Embryophyta</taxon>
        <taxon>Tracheophyta</taxon>
        <taxon>Spermatophyta</taxon>
        <taxon>Magnoliopsida</taxon>
        <taxon>eudicotyledons</taxon>
        <taxon>Gunneridae</taxon>
        <taxon>Pentapetalae</taxon>
        <taxon>rosids</taxon>
        <taxon>malvids</taxon>
        <taxon>Brassicales</taxon>
        <taxon>Brassicaceae</taxon>
        <taxon>Thlaspideae</taxon>
        <taxon>Thlaspi</taxon>
    </lineage>
</organism>
<reference evidence="1 2" key="1">
    <citation type="submission" date="2022-03" db="EMBL/GenBank/DDBJ databases">
        <authorList>
            <person name="Nunn A."/>
            <person name="Chopra R."/>
            <person name="Nunn A."/>
            <person name="Contreras Garrido A."/>
        </authorList>
    </citation>
    <scope>NUCLEOTIDE SEQUENCE [LARGE SCALE GENOMIC DNA]</scope>
</reference>
<gene>
    <name evidence="1" type="ORF">TAV2_LOCUS7978</name>
</gene>
<dbReference type="AlphaFoldDB" id="A0AAU9RPC1"/>
<protein>
    <submittedName>
        <fullName evidence="1">Uncharacterized protein</fullName>
    </submittedName>
</protein>
<evidence type="ECO:0000313" key="1">
    <source>
        <dbReference type="EMBL" id="CAH2046789.1"/>
    </source>
</evidence>
<name>A0AAU9RPC1_THLAR</name>
<dbReference type="EMBL" id="OU466858">
    <property type="protein sequence ID" value="CAH2046789.1"/>
    <property type="molecule type" value="Genomic_DNA"/>
</dbReference>
<sequence>MSLVGSLQLIPPPRPRGSTKLFSSTSLALAIPSFSSFQPLTTPSTQSKFVRPVFSMENQVLPFHEPMMYIDESDLIFLLISVDDPQDPL</sequence>